<keyword evidence="2" id="KW-1185">Reference proteome</keyword>
<dbReference type="Proteomes" id="UP001163603">
    <property type="component" value="Chromosome 10"/>
</dbReference>
<proteinExistence type="predicted"/>
<accession>A0ACC0XY47</accession>
<name>A0ACC0XY47_9ROSI</name>
<protein>
    <submittedName>
        <fullName evidence="1">Uncharacterized protein</fullName>
    </submittedName>
</protein>
<reference evidence="2" key="1">
    <citation type="journal article" date="2023" name="G3 (Bethesda)">
        <title>Genome assembly and association tests identify interacting loci associated with vigor, precocity, and sex in interspecific pistachio rootstocks.</title>
        <authorList>
            <person name="Palmer W."/>
            <person name="Jacygrad E."/>
            <person name="Sagayaradj S."/>
            <person name="Cavanaugh K."/>
            <person name="Han R."/>
            <person name="Bertier L."/>
            <person name="Beede B."/>
            <person name="Kafkas S."/>
            <person name="Golino D."/>
            <person name="Preece J."/>
            <person name="Michelmore R."/>
        </authorList>
    </citation>
    <scope>NUCLEOTIDE SEQUENCE [LARGE SCALE GENOMIC DNA]</scope>
</reference>
<sequence>MPASPSFHSDSRKWKRRKREPRKPKHEDDDVEDEDEEQDNNNNNNNETDHHNNNHNGNMDNGDDLQHAATAPDPAGNENEVLIDGGTRICEFPPVVRQAVNWPHASVMNVVAIERANLVGDSSGRSSVMVLENISYGQLQALSTVPADCAALDPERGDGGNTASCVITPPQIMEGKGVVKRFGSRVHVVPMHSGSILSLYL</sequence>
<dbReference type="EMBL" id="CM047745">
    <property type="protein sequence ID" value="KAJ0026157.1"/>
    <property type="molecule type" value="Genomic_DNA"/>
</dbReference>
<evidence type="ECO:0000313" key="1">
    <source>
        <dbReference type="EMBL" id="KAJ0026157.1"/>
    </source>
</evidence>
<gene>
    <name evidence="1" type="ORF">Pint_08131</name>
</gene>
<comment type="caution">
    <text evidence="1">The sequence shown here is derived from an EMBL/GenBank/DDBJ whole genome shotgun (WGS) entry which is preliminary data.</text>
</comment>
<evidence type="ECO:0000313" key="2">
    <source>
        <dbReference type="Proteomes" id="UP001163603"/>
    </source>
</evidence>
<organism evidence="1 2">
    <name type="scientific">Pistacia integerrima</name>
    <dbReference type="NCBI Taxonomy" id="434235"/>
    <lineage>
        <taxon>Eukaryota</taxon>
        <taxon>Viridiplantae</taxon>
        <taxon>Streptophyta</taxon>
        <taxon>Embryophyta</taxon>
        <taxon>Tracheophyta</taxon>
        <taxon>Spermatophyta</taxon>
        <taxon>Magnoliopsida</taxon>
        <taxon>eudicotyledons</taxon>
        <taxon>Gunneridae</taxon>
        <taxon>Pentapetalae</taxon>
        <taxon>rosids</taxon>
        <taxon>malvids</taxon>
        <taxon>Sapindales</taxon>
        <taxon>Anacardiaceae</taxon>
        <taxon>Pistacia</taxon>
    </lineage>
</organism>